<gene>
    <name evidence="1" type="ORF">Hypma_004698</name>
</gene>
<sequence length="132" mass="14101">MESTVVDYVMANTDASLLVSSFHVTALFDDDGDMISDHTALLLTLNLSTPTTTQLSVKHNNYYLCAPILPTSTDLDRLLITTLSARQTQAAHLHNLYGPISTTTNPTIVYVDGSCHANGTDAAHAGSGIFFG</sequence>
<protein>
    <submittedName>
        <fullName evidence="1">Uncharacterized protein</fullName>
    </submittedName>
</protein>
<dbReference type="OrthoDB" id="2898134at2759"/>
<dbReference type="EMBL" id="LUEZ02000184">
    <property type="protein sequence ID" value="RDB15292.1"/>
    <property type="molecule type" value="Genomic_DNA"/>
</dbReference>
<evidence type="ECO:0000313" key="2">
    <source>
        <dbReference type="Proteomes" id="UP000076154"/>
    </source>
</evidence>
<dbReference type="Proteomes" id="UP000076154">
    <property type="component" value="Unassembled WGS sequence"/>
</dbReference>
<dbReference type="InParanoid" id="A0A369J1M0"/>
<comment type="caution">
    <text evidence="1">The sequence shown here is derived from an EMBL/GenBank/DDBJ whole genome shotgun (WGS) entry which is preliminary data.</text>
</comment>
<organism evidence="1 2">
    <name type="scientific">Hypsizygus marmoreus</name>
    <name type="common">White beech mushroom</name>
    <name type="synonym">Agaricus marmoreus</name>
    <dbReference type="NCBI Taxonomy" id="39966"/>
    <lineage>
        <taxon>Eukaryota</taxon>
        <taxon>Fungi</taxon>
        <taxon>Dikarya</taxon>
        <taxon>Basidiomycota</taxon>
        <taxon>Agaricomycotina</taxon>
        <taxon>Agaricomycetes</taxon>
        <taxon>Agaricomycetidae</taxon>
        <taxon>Agaricales</taxon>
        <taxon>Tricholomatineae</taxon>
        <taxon>Lyophyllaceae</taxon>
        <taxon>Hypsizygus</taxon>
    </lineage>
</organism>
<name>A0A369J1M0_HYPMA</name>
<keyword evidence="2" id="KW-1185">Reference proteome</keyword>
<evidence type="ECO:0000313" key="1">
    <source>
        <dbReference type="EMBL" id="RDB15292.1"/>
    </source>
</evidence>
<proteinExistence type="predicted"/>
<reference evidence="1" key="1">
    <citation type="submission" date="2018-04" db="EMBL/GenBank/DDBJ databases">
        <title>Whole genome sequencing of Hypsizygus marmoreus.</title>
        <authorList>
            <person name="Choi I.-G."/>
            <person name="Min B."/>
            <person name="Kim J.-G."/>
            <person name="Kim S."/>
            <person name="Oh Y.-L."/>
            <person name="Kong W.-S."/>
            <person name="Park H."/>
            <person name="Jeong J."/>
            <person name="Song E.-S."/>
        </authorList>
    </citation>
    <scope>NUCLEOTIDE SEQUENCE [LARGE SCALE GENOMIC DNA]</scope>
    <source>
        <strain evidence="1">51987-8</strain>
    </source>
</reference>
<accession>A0A369J1M0</accession>
<dbReference type="AlphaFoldDB" id="A0A369J1M0"/>